<dbReference type="GO" id="GO:0000139">
    <property type="term" value="C:Golgi membrane"/>
    <property type="evidence" value="ECO:0007669"/>
    <property type="project" value="UniProtKB-SubCell"/>
</dbReference>
<feature type="active site" description="Charge relay system" evidence="18 19">
    <location>
        <position position="380"/>
    </location>
</feature>
<dbReference type="EC" id="3.4.21.75" evidence="14"/>
<dbReference type="GO" id="GO:0097688">
    <property type="term" value="P:glutamate receptor clustering"/>
    <property type="evidence" value="ECO:0007669"/>
    <property type="project" value="UniProtKB-ARBA"/>
</dbReference>
<evidence type="ECO:0000256" key="20">
    <source>
        <dbReference type="SAM" id="MobiDB-lite"/>
    </source>
</evidence>
<dbReference type="PRINTS" id="PR00723">
    <property type="entry name" value="SUBTILISIN"/>
</dbReference>
<dbReference type="EMBL" id="DQ395299">
    <property type="protein sequence ID" value="ABD59342.1"/>
    <property type="molecule type" value="mRNA"/>
</dbReference>
<comment type="similarity">
    <text evidence="3">Belongs to the peptidase S8 family. Furin subfamily.</text>
</comment>
<feature type="region of interest" description="Disordered" evidence="20">
    <location>
        <begin position="171"/>
        <end position="192"/>
    </location>
</feature>
<dbReference type="GO" id="GO:0005802">
    <property type="term" value="C:trans-Golgi network"/>
    <property type="evidence" value="ECO:0007669"/>
    <property type="project" value="TreeGrafter"/>
</dbReference>
<dbReference type="InterPro" id="IPR036852">
    <property type="entry name" value="Peptidase_S8/S53_dom_sf"/>
</dbReference>
<dbReference type="Gene3D" id="3.30.70.850">
    <property type="entry name" value="Peptidase S8, pro-domain"/>
    <property type="match status" value="1"/>
</dbReference>
<reference evidence="23" key="1">
    <citation type="submission" date="2006-02" db="EMBL/GenBank/DDBJ databases">
        <title>Novel Kazal serine protease inhibitors with immunomodulatory activity and specificity for microbial protease.</title>
        <authorList>
            <person name="Thangamani S."/>
            <person name="Ho B."/>
            <person name="Ding J.L."/>
        </authorList>
    </citation>
    <scope>NUCLEOTIDE SEQUENCE</scope>
</reference>
<evidence type="ECO:0000256" key="15">
    <source>
        <dbReference type="ARBA" id="ARBA00053600"/>
    </source>
</evidence>
<dbReference type="CDD" id="cd04059">
    <property type="entry name" value="Peptidases_S8_Protein_convertases_Kexins_Furin-like"/>
    <property type="match status" value="1"/>
</dbReference>
<dbReference type="FunFam" id="3.30.70.850:FF:000001">
    <property type="entry name" value="Proprotein convertase subtilisin/kexin type 5"/>
    <property type="match status" value="1"/>
</dbReference>
<dbReference type="GO" id="GO:0005886">
    <property type="term" value="C:plasma membrane"/>
    <property type="evidence" value="ECO:0007669"/>
    <property type="project" value="GOC"/>
</dbReference>
<dbReference type="PROSITE" id="PS00136">
    <property type="entry name" value="SUBTILASE_ASP"/>
    <property type="match status" value="1"/>
</dbReference>
<dbReference type="InterPro" id="IPR015500">
    <property type="entry name" value="Peptidase_S8_subtilisin-rel"/>
</dbReference>
<evidence type="ECO:0000313" key="23">
    <source>
        <dbReference type="EMBL" id="ABD59342.1"/>
    </source>
</evidence>
<keyword evidence="10" id="KW-0865">Zymogen</keyword>
<dbReference type="GO" id="GO:0004252">
    <property type="term" value="F:serine-type endopeptidase activity"/>
    <property type="evidence" value="ECO:0007669"/>
    <property type="project" value="UniProtKB-UniRule"/>
</dbReference>
<evidence type="ECO:0000256" key="13">
    <source>
        <dbReference type="ARBA" id="ARBA00035756"/>
    </source>
</evidence>
<comment type="catalytic activity">
    <reaction evidence="13">
        <text>Release of mature proteins from their proproteins by cleavage of -Arg-Xaa-Yaa-Arg-|-Zaa- bonds, where Xaa can be any amino acid and Yaa is Arg or Lys. Releases albumin, complement component C3 and von Willebrand factor from their respective precursors.</text>
        <dbReference type="EC" id="3.4.21.75"/>
    </reaction>
</comment>
<dbReference type="InterPro" id="IPR032815">
    <property type="entry name" value="S8_pro-domain"/>
</dbReference>
<dbReference type="InterPro" id="IPR023828">
    <property type="entry name" value="Peptidase_S8_Ser-AS"/>
</dbReference>
<evidence type="ECO:0000256" key="17">
    <source>
        <dbReference type="ARBA" id="ARBA00077026"/>
    </source>
</evidence>
<dbReference type="InterPro" id="IPR002884">
    <property type="entry name" value="P_dom"/>
</dbReference>
<dbReference type="Pfam" id="PF00082">
    <property type="entry name" value="Peptidase_S8"/>
    <property type="match status" value="1"/>
</dbReference>
<dbReference type="PANTHER" id="PTHR42884:SF3">
    <property type="entry name" value="FURIN-LIKE PROTEASE 1, ISOFORMS 1_1-X_2"/>
    <property type="match status" value="1"/>
</dbReference>
<keyword evidence="4 19" id="KW-0645">Protease</keyword>
<dbReference type="GO" id="GO:0008039">
    <property type="term" value="P:synaptic target recognition"/>
    <property type="evidence" value="ECO:0007669"/>
    <property type="project" value="UniProtKB-ARBA"/>
</dbReference>
<keyword evidence="8 19" id="KW-0720">Serine protease</keyword>
<proteinExistence type="evidence at transcript level"/>
<feature type="domain" description="P/Homo B" evidence="22">
    <location>
        <begin position="455"/>
        <end position="585"/>
    </location>
</feature>
<evidence type="ECO:0000256" key="7">
    <source>
        <dbReference type="ARBA" id="ARBA00022801"/>
    </source>
</evidence>
<sequence>MASNCRIFSINSTKLLLLQCFFTLLSTLLANNSHYTDQFVVHVEGGPKVAKELAEKHGFVYLGEIFDNYHHLRHHQVSKRSIEPSLRHHEALHTDRQVKWFSQQTLKKRSKRDLSYFHTDTVPYLNDPKWKDMWYLNRGNNLDMNVKPAWDMKVSGKGVVVTILDDGLEKDHPDIKENYDPKASYDVNNNDGDPQPRYDIINSNRHGTRCAGEVAATANNSICAVGIAFHAGIGGVRMLDGDVTDAVEARSLSLNSQYIDIYSASWGPDDDGRTVDGPGELATEAFIRGIEKGRNGLGSIFVWASGNGGRNNDNCNCDGYTNSIWTLSISSATENGLVPWYSEACSSSLAATYSSGSGGEREIITSDLHHSCTTKHTGTSASAPLAAGICALALEANKQLTWRDMQHIVVRTARLANLQSSDWKTNGVGRHVSHSFGYGVMDAAAMVKLAKVWKTVPEQKVCTVYADITDKIISPKSHIEVTLSVHCSKVKFLEHVQAQITLSSTRRGDIHIYLISPMGTKSTLLERRPLDTYRSGFVNWPFLTVHNWGENPDGEWKLEIHNEGRFFGRASLTNWTMILYGTSDDPQPLQKNKHRSLEYSIPTNFAYKNTTSNKTTSTFPTTVTETVLPSTEDIILLEENFNDSINYNISSSSYDNNSINYNSTLFSGMSQSDYKYSGVNSVEKKESEFIESFRNGRVSTSNSDMGVHPVSSVSWDKVFKNVELIETSSGCTAISRCIFIWFLSLFSIWWMNTL</sequence>
<comment type="subcellular location">
    <subcellularLocation>
        <location evidence="2">Golgi apparatus membrane</location>
        <topology evidence="2">Multi-pass membrane protein</topology>
    </subcellularLocation>
</comment>
<evidence type="ECO:0000256" key="12">
    <source>
        <dbReference type="ARBA" id="ARBA00023180"/>
    </source>
</evidence>
<dbReference type="GO" id="GO:0016486">
    <property type="term" value="P:peptide hormone processing"/>
    <property type="evidence" value="ECO:0007669"/>
    <property type="project" value="TreeGrafter"/>
</dbReference>
<evidence type="ECO:0000256" key="9">
    <source>
        <dbReference type="ARBA" id="ARBA00023136"/>
    </source>
</evidence>
<evidence type="ECO:0000256" key="6">
    <source>
        <dbReference type="ARBA" id="ARBA00022729"/>
    </source>
</evidence>
<evidence type="ECO:0000256" key="19">
    <source>
        <dbReference type="PROSITE-ProRule" id="PRU01240"/>
    </source>
</evidence>
<feature type="chain" id="PRO_5002657565" description="furin" evidence="21">
    <location>
        <begin position="31"/>
        <end position="754"/>
    </location>
</feature>
<keyword evidence="9" id="KW-0472">Membrane</keyword>
<evidence type="ECO:0000256" key="10">
    <source>
        <dbReference type="ARBA" id="ARBA00023145"/>
    </source>
</evidence>
<keyword evidence="11" id="KW-1015">Disulfide bond</keyword>
<keyword evidence="7 19" id="KW-0378">Hydrolase</keyword>
<evidence type="ECO:0000256" key="4">
    <source>
        <dbReference type="ARBA" id="ARBA00022670"/>
    </source>
</evidence>
<dbReference type="PROSITE" id="PS51892">
    <property type="entry name" value="SUBTILASE"/>
    <property type="match status" value="1"/>
</dbReference>
<comment type="cofactor">
    <cofactor evidence="1">
        <name>Ca(2+)</name>
        <dbReference type="ChEBI" id="CHEBI:29108"/>
    </cofactor>
</comment>
<dbReference type="AlphaFoldDB" id="A3QQQ2"/>
<dbReference type="InterPro" id="IPR008979">
    <property type="entry name" value="Galactose-bd-like_sf"/>
</dbReference>
<feature type="compositionally biased region" description="Basic and acidic residues" evidence="20">
    <location>
        <begin position="171"/>
        <end position="180"/>
    </location>
</feature>
<evidence type="ECO:0000256" key="2">
    <source>
        <dbReference type="ARBA" id="ARBA00004653"/>
    </source>
</evidence>
<dbReference type="FunFam" id="3.40.50.200:FF:000001">
    <property type="entry name" value="Furin 2, isoform B"/>
    <property type="match status" value="1"/>
</dbReference>
<dbReference type="InterPro" id="IPR022398">
    <property type="entry name" value="Peptidase_S8_His-AS"/>
</dbReference>
<feature type="active site" description="Charge relay system" evidence="18 19">
    <location>
        <position position="206"/>
    </location>
</feature>
<name>A3QQQ2_CARRO</name>
<accession>A3QQQ2</accession>
<keyword evidence="12" id="KW-0325">Glycoprotein</keyword>
<dbReference type="InterPro" id="IPR038466">
    <property type="entry name" value="S8_pro-domain_sf"/>
</dbReference>
<evidence type="ECO:0000259" key="22">
    <source>
        <dbReference type="PROSITE" id="PS51829"/>
    </source>
</evidence>
<dbReference type="Pfam" id="PF16470">
    <property type="entry name" value="S8_pro-domain"/>
    <property type="match status" value="1"/>
</dbReference>
<dbReference type="PROSITE" id="PS51829">
    <property type="entry name" value="P_HOMO_B"/>
    <property type="match status" value="1"/>
</dbReference>
<dbReference type="SUPFAM" id="SSF54897">
    <property type="entry name" value="Protease propeptides/inhibitors"/>
    <property type="match status" value="1"/>
</dbReference>
<dbReference type="PROSITE" id="PS00138">
    <property type="entry name" value="SUBTILASE_SER"/>
    <property type="match status" value="1"/>
</dbReference>
<dbReference type="PROSITE" id="PS00137">
    <property type="entry name" value="SUBTILASE_HIS"/>
    <property type="match status" value="1"/>
</dbReference>
<dbReference type="Gene3D" id="3.40.50.200">
    <property type="entry name" value="Peptidase S8/S53 domain"/>
    <property type="match status" value="1"/>
</dbReference>
<organism evidence="23">
    <name type="scientific">Carcinoscorpius rotundicauda</name>
    <name type="common">Mangrove horseshoe crab</name>
    <name type="synonym">Limulus rotundicauda</name>
    <dbReference type="NCBI Taxonomy" id="6848"/>
    <lineage>
        <taxon>Eukaryota</taxon>
        <taxon>Metazoa</taxon>
        <taxon>Ecdysozoa</taxon>
        <taxon>Arthropoda</taxon>
        <taxon>Chelicerata</taxon>
        <taxon>Merostomata</taxon>
        <taxon>Xiphosura</taxon>
        <taxon>Limulidae</taxon>
        <taxon>Carcinoscorpius</taxon>
    </lineage>
</organism>
<dbReference type="SUPFAM" id="SSF49785">
    <property type="entry name" value="Galactose-binding domain-like"/>
    <property type="match status" value="1"/>
</dbReference>
<protein>
    <recommendedName>
        <fullName evidence="14">furin</fullName>
        <ecNumber evidence="14">3.4.21.75</ecNumber>
    </recommendedName>
    <alternativeName>
        <fullName evidence="16">Kex2-like endoprotease 1</fullName>
    </alternativeName>
    <alternativeName>
        <fullName evidence="17">dKLIP-1</fullName>
    </alternativeName>
</protein>
<evidence type="ECO:0000256" key="3">
    <source>
        <dbReference type="ARBA" id="ARBA00005325"/>
    </source>
</evidence>
<feature type="signal peptide" evidence="21">
    <location>
        <begin position="1"/>
        <end position="30"/>
    </location>
</feature>
<evidence type="ECO:0000256" key="21">
    <source>
        <dbReference type="SAM" id="SignalP"/>
    </source>
</evidence>
<keyword evidence="6 21" id="KW-0732">Signal</keyword>
<dbReference type="PANTHER" id="PTHR42884">
    <property type="entry name" value="PROPROTEIN CONVERTASE SUBTILISIN/KEXIN-RELATED"/>
    <property type="match status" value="1"/>
</dbReference>
<evidence type="ECO:0000256" key="14">
    <source>
        <dbReference type="ARBA" id="ARBA00038993"/>
    </source>
</evidence>
<feature type="active site" description="Charge relay system" evidence="18 19">
    <location>
        <position position="165"/>
    </location>
</feature>
<dbReference type="GO" id="GO:0097090">
    <property type="term" value="P:presynaptic membrane organization"/>
    <property type="evidence" value="ECO:0007669"/>
    <property type="project" value="UniProtKB-ARBA"/>
</dbReference>
<evidence type="ECO:0000256" key="11">
    <source>
        <dbReference type="ARBA" id="ARBA00023157"/>
    </source>
</evidence>
<dbReference type="Pfam" id="PF01483">
    <property type="entry name" value="P_proprotein"/>
    <property type="match status" value="1"/>
</dbReference>
<dbReference type="Gene3D" id="2.60.120.260">
    <property type="entry name" value="Galactose-binding domain-like"/>
    <property type="match status" value="1"/>
</dbReference>
<evidence type="ECO:0000256" key="1">
    <source>
        <dbReference type="ARBA" id="ARBA00001913"/>
    </source>
</evidence>
<dbReference type="FunFam" id="2.60.120.260:FF:000006">
    <property type="entry name" value="Proprotein convertase subtilisin/kexin type 5"/>
    <property type="match status" value="1"/>
</dbReference>
<dbReference type="GO" id="GO:0001941">
    <property type="term" value="P:postsynaptic membrane organization"/>
    <property type="evidence" value="ECO:0007669"/>
    <property type="project" value="UniProtKB-ARBA"/>
</dbReference>
<dbReference type="InterPro" id="IPR023827">
    <property type="entry name" value="Peptidase_S8_Asp-AS"/>
</dbReference>
<dbReference type="SUPFAM" id="SSF52743">
    <property type="entry name" value="Subtilisin-like"/>
    <property type="match status" value="1"/>
</dbReference>
<dbReference type="InterPro" id="IPR000209">
    <property type="entry name" value="Peptidase_S8/S53_dom"/>
</dbReference>
<evidence type="ECO:0000256" key="5">
    <source>
        <dbReference type="ARBA" id="ARBA00022685"/>
    </source>
</evidence>
<dbReference type="InterPro" id="IPR034182">
    <property type="entry name" value="Kexin/furin"/>
</dbReference>
<comment type="function">
    <text evidence="15">Furin is likely to represent the ubiquitous endoprotease activity within constitutive secretory pathways and capable of cleavage at the RX(K/R)R consensus motif.</text>
</comment>
<evidence type="ECO:0000256" key="16">
    <source>
        <dbReference type="ARBA" id="ARBA00076029"/>
    </source>
</evidence>
<evidence type="ECO:0000256" key="18">
    <source>
        <dbReference type="PIRSR" id="PIRSR615500-1"/>
    </source>
</evidence>
<evidence type="ECO:0000256" key="8">
    <source>
        <dbReference type="ARBA" id="ARBA00022825"/>
    </source>
</evidence>
<keyword evidence="5" id="KW-0165">Cleavage on pair of basic residues</keyword>